<dbReference type="SMART" id="SM00257">
    <property type="entry name" value="LysM"/>
    <property type="match status" value="1"/>
</dbReference>
<name>A1ZUS9_MICM2</name>
<evidence type="ECO:0000256" key="1">
    <source>
        <dbReference type="ARBA" id="ARBA00007734"/>
    </source>
</evidence>
<dbReference type="InterPro" id="IPR008258">
    <property type="entry name" value="Transglycosylase_SLT_dom_1"/>
</dbReference>
<proteinExistence type="inferred from homology"/>
<organism evidence="3 4">
    <name type="scientific">Microscilla marina ATCC 23134</name>
    <dbReference type="NCBI Taxonomy" id="313606"/>
    <lineage>
        <taxon>Bacteria</taxon>
        <taxon>Pseudomonadati</taxon>
        <taxon>Bacteroidota</taxon>
        <taxon>Cytophagia</taxon>
        <taxon>Cytophagales</taxon>
        <taxon>Microscillaceae</taxon>
        <taxon>Microscilla</taxon>
    </lineage>
</organism>
<dbReference type="eggNOG" id="COG0741">
    <property type="taxonomic scope" value="Bacteria"/>
</dbReference>
<dbReference type="PROSITE" id="PS00922">
    <property type="entry name" value="TRANSGLYCOSYLASE"/>
    <property type="match status" value="1"/>
</dbReference>
<reference evidence="3 4" key="1">
    <citation type="submission" date="2007-01" db="EMBL/GenBank/DDBJ databases">
        <authorList>
            <person name="Haygood M."/>
            <person name="Podell S."/>
            <person name="Anderson C."/>
            <person name="Hopkinson B."/>
            <person name="Roe K."/>
            <person name="Barbeau K."/>
            <person name="Gaasterland T."/>
            <person name="Ferriera S."/>
            <person name="Johnson J."/>
            <person name="Kravitz S."/>
            <person name="Beeson K."/>
            <person name="Sutton G."/>
            <person name="Rogers Y.-H."/>
            <person name="Friedman R."/>
            <person name="Frazier M."/>
            <person name="Venter J.C."/>
        </authorList>
    </citation>
    <scope>NUCLEOTIDE SEQUENCE [LARGE SCALE GENOMIC DNA]</scope>
    <source>
        <strain evidence="3 4">ATCC 23134</strain>
    </source>
</reference>
<dbReference type="InterPro" id="IPR000189">
    <property type="entry name" value="Transglyc_AS"/>
</dbReference>
<keyword evidence="4" id="KW-1185">Reference proteome</keyword>
<dbReference type="PANTHER" id="PTHR37423">
    <property type="entry name" value="SOLUBLE LYTIC MUREIN TRANSGLYCOSYLASE-RELATED"/>
    <property type="match status" value="1"/>
</dbReference>
<feature type="domain" description="LysM" evidence="2">
    <location>
        <begin position="389"/>
        <end position="432"/>
    </location>
</feature>
<evidence type="ECO:0000259" key="2">
    <source>
        <dbReference type="PROSITE" id="PS51782"/>
    </source>
</evidence>
<dbReference type="InterPro" id="IPR023346">
    <property type="entry name" value="Lysozyme-like_dom_sf"/>
</dbReference>
<gene>
    <name evidence="3" type="ORF">M23134_07645</name>
</gene>
<dbReference type="Pfam" id="PF01464">
    <property type="entry name" value="SLT"/>
    <property type="match status" value="1"/>
</dbReference>
<dbReference type="EMBL" id="AAWS01000042">
    <property type="protein sequence ID" value="EAY25833.1"/>
    <property type="molecule type" value="Genomic_DNA"/>
</dbReference>
<dbReference type="RefSeq" id="WP_002702011.1">
    <property type="nucleotide sequence ID" value="NZ_AAWS01000042.1"/>
</dbReference>
<dbReference type="Pfam" id="PF01476">
    <property type="entry name" value="LysM"/>
    <property type="match status" value="1"/>
</dbReference>
<dbReference type="SUPFAM" id="SSF54106">
    <property type="entry name" value="LysM domain"/>
    <property type="match status" value="1"/>
</dbReference>
<dbReference type="PROSITE" id="PS51782">
    <property type="entry name" value="LYSM"/>
    <property type="match status" value="1"/>
</dbReference>
<protein>
    <submittedName>
        <fullName evidence="3">Membrane-bound lytic murein transglycosylase D presursor</fullName>
    </submittedName>
</protein>
<dbReference type="Gene3D" id="3.10.350.10">
    <property type="entry name" value="LysM domain"/>
    <property type="match status" value="1"/>
</dbReference>
<comment type="similarity">
    <text evidence="1">Belongs to the transglycosylase Slt family.</text>
</comment>
<sequence length="438" mass="50885">MQYSLKKAIKQGCLIVALWAGATNVYSQTERTSFDGSIFSAGLEKKLSAYLEKNNEATSVKSTIKKPNKNLVPPVLENQVKARLAKVKSAIELTYNKDVLGWVHLYTIRKRKYTEEILRRTSFYFPVFEQALKRYGIPEELKYLPIVESALRPNAKSFANAVGLWQFIPSTGSSYGLRQDWLIDERMDIYKSTDAACRYLQGMNKYFNDWQLTLAAYNCGPGRVIQAVKKAKKEAALKGKPFKKDFWNIYKYLPKETRGYVPAFIAASYTLHYYKNHNLTLNNPIPAIPSNVVIVKQFIDLKKFAKALEEPYEKIHLLNTHLKRQVLTPHWKGYPIRIPSNKKEFYEKNKTKILTAARQVNNRNMNYRVRKVKYFPDRKKIKRDRRLRSYHVVKAGDSLEQIAKTHQLSIPEIRLWNLMPSNQVSEGQVLLLLKPRKK</sequence>
<dbReference type="GO" id="GO:0008933">
    <property type="term" value="F:peptidoglycan lytic transglycosylase activity"/>
    <property type="evidence" value="ECO:0007669"/>
    <property type="project" value="InterPro"/>
</dbReference>
<dbReference type="AlphaFoldDB" id="A1ZUS9"/>
<evidence type="ECO:0000313" key="3">
    <source>
        <dbReference type="EMBL" id="EAY25833.1"/>
    </source>
</evidence>
<accession>A1ZUS9</accession>
<dbReference type="CDD" id="cd00118">
    <property type="entry name" value="LysM"/>
    <property type="match status" value="1"/>
</dbReference>
<dbReference type="PANTHER" id="PTHR37423:SF2">
    <property type="entry name" value="MEMBRANE-BOUND LYTIC MUREIN TRANSGLYCOSYLASE C"/>
    <property type="match status" value="1"/>
</dbReference>
<dbReference type="GO" id="GO:0016020">
    <property type="term" value="C:membrane"/>
    <property type="evidence" value="ECO:0007669"/>
    <property type="project" value="InterPro"/>
</dbReference>
<dbReference type="GO" id="GO:0000270">
    <property type="term" value="P:peptidoglycan metabolic process"/>
    <property type="evidence" value="ECO:0007669"/>
    <property type="project" value="InterPro"/>
</dbReference>
<dbReference type="Gene3D" id="1.10.530.10">
    <property type="match status" value="1"/>
</dbReference>
<dbReference type="Proteomes" id="UP000004095">
    <property type="component" value="Unassembled WGS sequence"/>
</dbReference>
<comment type="caution">
    <text evidence="3">The sequence shown here is derived from an EMBL/GenBank/DDBJ whole genome shotgun (WGS) entry which is preliminary data.</text>
</comment>
<dbReference type="SUPFAM" id="SSF53955">
    <property type="entry name" value="Lysozyme-like"/>
    <property type="match status" value="1"/>
</dbReference>
<evidence type="ECO:0000313" key="4">
    <source>
        <dbReference type="Proteomes" id="UP000004095"/>
    </source>
</evidence>
<dbReference type="CDD" id="cd16894">
    <property type="entry name" value="MltD-like"/>
    <property type="match status" value="1"/>
</dbReference>
<dbReference type="InterPro" id="IPR018392">
    <property type="entry name" value="LysM"/>
</dbReference>
<dbReference type="InterPro" id="IPR036779">
    <property type="entry name" value="LysM_dom_sf"/>
</dbReference>